<dbReference type="GO" id="GO:0016787">
    <property type="term" value="F:hydrolase activity"/>
    <property type="evidence" value="ECO:0007669"/>
    <property type="project" value="UniProtKB-KW"/>
</dbReference>
<evidence type="ECO:0000256" key="1">
    <source>
        <dbReference type="ARBA" id="ARBA00022801"/>
    </source>
</evidence>
<dbReference type="PRINTS" id="PR00111">
    <property type="entry name" value="ABHYDROLASE"/>
</dbReference>
<organism evidence="3 4">
    <name type="scientific">Planotetraspora mira</name>
    <dbReference type="NCBI Taxonomy" id="58121"/>
    <lineage>
        <taxon>Bacteria</taxon>
        <taxon>Bacillati</taxon>
        <taxon>Actinomycetota</taxon>
        <taxon>Actinomycetes</taxon>
        <taxon>Streptosporangiales</taxon>
        <taxon>Streptosporangiaceae</taxon>
        <taxon>Planotetraspora</taxon>
    </lineage>
</organism>
<keyword evidence="4" id="KW-1185">Reference proteome</keyword>
<accession>A0A8J3U4V8</accession>
<dbReference type="Gene3D" id="3.40.50.1820">
    <property type="entry name" value="alpha/beta hydrolase"/>
    <property type="match status" value="1"/>
</dbReference>
<dbReference type="PANTHER" id="PTHR43798">
    <property type="entry name" value="MONOACYLGLYCEROL LIPASE"/>
    <property type="match status" value="1"/>
</dbReference>
<evidence type="ECO:0000313" key="4">
    <source>
        <dbReference type="Proteomes" id="UP000650628"/>
    </source>
</evidence>
<proteinExistence type="predicted"/>
<dbReference type="EMBL" id="BOOO01000036">
    <property type="protein sequence ID" value="GII32775.1"/>
    <property type="molecule type" value="Genomic_DNA"/>
</dbReference>
<keyword evidence="1 3" id="KW-0378">Hydrolase</keyword>
<dbReference type="SUPFAM" id="SSF53474">
    <property type="entry name" value="alpha/beta-Hydrolases"/>
    <property type="match status" value="1"/>
</dbReference>
<dbReference type="InterPro" id="IPR029058">
    <property type="entry name" value="AB_hydrolase_fold"/>
</dbReference>
<gene>
    <name evidence="3" type="ORF">Pmi06nite_62170</name>
</gene>
<dbReference type="Proteomes" id="UP000650628">
    <property type="component" value="Unassembled WGS sequence"/>
</dbReference>
<reference evidence="3 4" key="1">
    <citation type="submission" date="2021-01" db="EMBL/GenBank/DDBJ databases">
        <title>Whole genome shotgun sequence of Planotetraspora mira NBRC 15435.</title>
        <authorList>
            <person name="Komaki H."/>
            <person name="Tamura T."/>
        </authorList>
    </citation>
    <scope>NUCLEOTIDE SEQUENCE [LARGE SCALE GENOMIC DNA]</scope>
    <source>
        <strain evidence="3 4">NBRC 15435</strain>
    </source>
</reference>
<dbReference type="Pfam" id="PF12697">
    <property type="entry name" value="Abhydrolase_6"/>
    <property type="match status" value="1"/>
</dbReference>
<dbReference type="RefSeq" id="WP_203956643.1">
    <property type="nucleotide sequence ID" value="NZ_BOOO01000036.1"/>
</dbReference>
<dbReference type="InterPro" id="IPR050266">
    <property type="entry name" value="AB_hydrolase_sf"/>
</dbReference>
<dbReference type="GO" id="GO:0016020">
    <property type="term" value="C:membrane"/>
    <property type="evidence" value="ECO:0007669"/>
    <property type="project" value="TreeGrafter"/>
</dbReference>
<dbReference type="AlphaFoldDB" id="A0A8J3U4V8"/>
<sequence length="248" mass="26644">MTVWHERGGAGDPVVLLHSSVADSGMWDAQWEPLTACFDVVRMDFRGHGRTPYASEGPYSDAGDVASLLAALDLRSVALVGSSYGGRVALELATEHPDLVSQLALLNAGCGLPPTPDLTEFDAEEERLIDAGDLDGAVALNVRTWLGPSADDATRTRLAAMQRHAFEMQLAAVSEPDKRRAPIDLAVIGAPTLVVTGAHDLPYFRESGRHMADTMPLAALFEFDWAGHLPSLERPDEVTSLLLSFLPC</sequence>
<evidence type="ECO:0000259" key="2">
    <source>
        <dbReference type="Pfam" id="PF12697"/>
    </source>
</evidence>
<feature type="domain" description="AB hydrolase-1" evidence="2">
    <location>
        <begin position="14"/>
        <end position="238"/>
    </location>
</feature>
<dbReference type="PANTHER" id="PTHR43798:SF31">
    <property type="entry name" value="AB HYDROLASE SUPERFAMILY PROTEIN YCLE"/>
    <property type="match status" value="1"/>
</dbReference>
<protein>
    <submittedName>
        <fullName evidence="3">Alpha/beta hydrolase</fullName>
    </submittedName>
</protein>
<dbReference type="InterPro" id="IPR000073">
    <property type="entry name" value="AB_hydrolase_1"/>
</dbReference>
<comment type="caution">
    <text evidence="3">The sequence shown here is derived from an EMBL/GenBank/DDBJ whole genome shotgun (WGS) entry which is preliminary data.</text>
</comment>
<name>A0A8J3U4V8_9ACTN</name>
<evidence type="ECO:0000313" key="3">
    <source>
        <dbReference type="EMBL" id="GII32775.1"/>
    </source>
</evidence>